<organism evidence="1 2">
    <name type="scientific">Flavobacterium pygoscelis</name>
    <dbReference type="NCBI Taxonomy" id="2893176"/>
    <lineage>
        <taxon>Bacteria</taxon>
        <taxon>Pseudomonadati</taxon>
        <taxon>Bacteroidota</taxon>
        <taxon>Flavobacteriia</taxon>
        <taxon>Flavobacteriales</taxon>
        <taxon>Flavobacteriaceae</taxon>
        <taxon>Flavobacterium</taxon>
    </lineage>
</organism>
<evidence type="ECO:0000313" key="2">
    <source>
        <dbReference type="Proteomes" id="UP001139260"/>
    </source>
</evidence>
<proteinExistence type="predicted"/>
<reference evidence="1" key="1">
    <citation type="submission" date="2022-04" db="EMBL/GenBank/DDBJ databases">
        <title>Flavobacterium pygoscelis sp. nov. isolated from Chinstrap chick (Pygoscelis antarcticus).</title>
        <authorList>
            <person name="Irgang R."/>
            <person name="Poblete-Morales M."/>
            <person name="Avendano-Herrera R."/>
        </authorList>
    </citation>
    <scope>NUCLEOTIDE SEQUENCE</scope>
    <source>
        <strain evidence="1">I-SCBP12n</strain>
    </source>
</reference>
<dbReference type="Proteomes" id="UP001139260">
    <property type="component" value="Unassembled WGS sequence"/>
</dbReference>
<keyword evidence="2" id="KW-1185">Reference proteome</keyword>
<dbReference type="RefSeq" id="WP_248429214.1">
    <property type="nucleotide sequence ID" value="NZ_JALNUB010000013.1"/>
</dbReference>
<comment type="caution">
    <text evidence="1">The sequence shown here is derived from an EMBL/GenBank/DDBJ whole genome shotgun (WGS) entry which is preliminary data.</text>
</comment>
<dbReference type="AlphaFoldDB" id="A0A9X2BR65"/>
<protein>
    <submittedName>
        <fullName evidence="1">Uncharacterized protein</fullName>
    </submittedName>
</protein>
<name>A0A9X2BR65_9FLAO</name>
<gene>
    <name evidence="1" type="ORF">MW871_14950</name>
</gene>
<evidence type="ECO:0000313" key="1">
    <source>
        <dbReference type="EMBL" id="MCK8143186.1"/>
    </source>
</evidence>
<accession>A0A9X2BR65</accession>
<dbReference type="EMBL" id="JALNUB010000013">
    <property type="protein sequence ID" value="MCK8143186.1"/>
    <property type="molecule type" value="Genomic_DNA"/>
</dbReference>
<sequence>MQTHTLIFSVPKLQIPEVLTIEFVINIIKNDLASIDYFGFEIDNQADYTDFEQQEVNDKNTYIDFNFSTPNVVEYKALSKTEIDTLILEIIENSESIELRADHKDVTIYL</sequence>